<feature type="domain" description="Aminotransferase class I/classII large" evidence="6">
    <location>
        <begin position="30"/>
        <end position="372"/>
    </location>
</feature>
<dbReference type="InterPro" id="IPR004839">
    <property type="entry name" value="Aminotransferase_I/II_large"/>
</dbReference>
<dbReference type="RefSeq" id="WP_104408802.1">
    <property type="nucleotide sequence ID" value="NZ_PTIS01000001.1"/>
</dbReference>
<dbReference type="OrthoDB" id="9802872at2"/>
<dbReference type="NCBIfam" id="TIGR04350">
    <property type="entry name" value="C_S_lyase_PatB"/>
    <property type="match status" value="1"/>
</dbReference>
<organism evidence="7 8">
    <name type="scientific">Clostridium algidicarnis DSM 15099</name>
    <dbReference type="NCBI Taxonomy" id="1121295"/>
    <lineage>
        <taxon>Bacteria</taxon>
        <taxon>Bacillati</taxon>
        <taxon>Bacillota</taxon>
        <taxon>Clostridia</taxon>
        <taxon>Eubacteriales</taxon>
        <taxon>Clostridiaceae</taxon>
        <taxon>Clostridium</taxon>
    </lineage>
</organism>
<dbReference type="GO" id="GO:0030170">
    <property type="term" value="F:pyridoxal phosphate binding"/>
    <property type="evidence" value="ECO:0007669"/>
    <property type="project" value="InterPro"/>
</dbReference>
<keyword evidence="4 7" id="KW-0456">Lyase</keyword>
<evidence type="ECO:0000313" key="7">
    <source>
        <dbReference type="EMBL" id="PPK49388.1"/>
    </source>
</evidence>
<name>A0A2S6G0H8_9CLOT</name>
<accession>A0A2S6G0H8</accession>
<comment type="caution">
    <text evidence="7">The sequence shown here is derived from an EMBL/GenBank/DDBJ whole genome shotgun (WGS) entry which is preliminary data.</text>
</comment>
<comment type="cofactor">
    <cofactor evidence="1">
        <name>pyridoxal 5'-phosphate</name>
        <dbReference type="ChEBI" id="CHEBI:597326"/>
    </cofactor>
</comment>
<reference evidence="7 8" key="1">
    <citation type="submission" date="2018-02" db="EMBL/GenBank/DDBJ databases">
        <title>Genomic Encyclopedia of Archaeal and Bacterial Type Strains, Phase II (KMG-II): from individual species to whole genera.</title>
        <authorList>
            <person name="Goeker M."/>
        </authorList>
    </citation>
    <scope>NUCLEOTIDE SEQUENCE [LARGE SCALE GENOMIC DNA]</scope>
    <source>
        <strain evidence="7 8">DSM 15099</strain>
    </source>
</reference>
<dbReference type="GO" id="GO:0047804">
    <property type="term" value="F:cysteine-S-conjugate beta-lyase activity"/>
    <property type="evidence" value="ECO:0007669"/>
    <property type="project" value="UniProtKB-EC"/>
</dbReference>
<evidence type="ECO:0000313" key="8">
    <source>
        <dbReference type="Proteomes" id="UP000239863"/>
    </source>
</evidence>
<gene>
    <name evidence="7" type="ORF">BD821_10148</name>
</gene>
<dbReference type="InterPro" id="IPR015424">
    <property type="entry name" value="PyrdxlP-dep_Trfase"/>
</dbReference>
<dbReference type="InterPro" id="IPR015422">
    <property type="entry name" value="PyrdxlP-dep_Trfase_small"/>
</dbReference>
<evidence type="ECO:0000256" key="3">
    <source>
        <dbReference type="ARBA" id="ARBA00022898"/>
    </source>
</evidence>
<dbReference type="InterPro" id="IPR027619">
    <property type="entry name" value="C-S_lyase_PatB-like"/>
</dbReference>
<proteinExistence type="inferred from homology"/>
<evidence type="ECO:0000256" key="4">
    <source>
        <dbReference type="ARBA" id="ARBA00023239"/>
    </source>
</evidence>
<dbReference type="PANTHER" id="PTHR43525:SF1">
    <property type="entry name" value="PROTEIN MALY"/>
    <property type="match status" value="1"/>
</dbReference>
<dbReference type="Proteomes" id="UP000239863">
    <property type="component" value="Unassembled WGS sequence"/>
</dbReference>
<evidence type="ECO:0000256" key="5">
    <source>
        <dbReference type="ARBA" id="ARBA00037974"/>
    </source>
</evidence>
<dbReference type="Pfam" id="PF00155">
    <property type="entry name" value="Aminotran_1_2"/>
    <property type="match status" value="1"/>
</dbReference>
<dbReference type="SUPFAM" id="SSF53383">
    <property type="entry name" value="PLP-dependent transferases"/>
    <property type="match status" value="1"/>
</dbReference>
<dbReference type="CDD" id="cd00609">
    <property type="entry name" value="AAT_like"/>
    <property type="match status" value="1"/>
</dbReference>
<sequence>MDSLFDEIINRRGTNCGRWDTMDTLYKDPDIIHMGVADMDFKSPPAIIKGFKEIIDQGVFGYTDLSEGLFNSIQRWYIKQYEIEIPKEWIVFCPRINISSSLCVSIFSNEGDDVIINTPAYGPLQNSITKNNRNKVFSNLKLEDDLYVIDWPDMNKKVSNKTKMMILCNPHNPTGRVWNKKELVEISDFCIEKDILLYCDEIHGDITANGIKHTTMINLSDELNERLIVAGSMTKTFNIPGVIVSFLIIPNKQLRDKVKEEIDRIGMHNPSIFAVKAVEEAYNNCDEWYEEMKEYIDGNDDLVRRFLSEKFPEFKVMPRQGTYLLWINYSKSGKTSKEIETWFLEKAKVSVYMGDVFGQGGDGFFRFNLASSKLIIQEVLNRMEEAKKFL</sequence>
<dbReference type="AlphaFoldDB" id="A0A2S6G0H8"/>
<keyword evidence="3" id="KW-0663">Pyridoxal phosphate</keyword>
<dbReference type="PANTHER" id="PTHR43525">
    <property type="entry name" value="PROTEIN MALY"/>
    <property type="match status" value="1"/>
</dbReference>
<comment type="similarity">
    <text evidence="5">Belongs to the class-II pyridoxal-phosphate-dependent aminotransferase family. MalY/PatB cystathionine beta-lyase subfamily.</text>
</comment>
<dbReference type="EC" id="4.4.1.13" evidence="2"/>
<dbReference type="Gene3D" id="3.40.640.10">
    <property type="entry name" value="Type I PLP-dependent aspartate aminotransferase-like (Major domain)"/>
    <property type="match status" value="1"/>
</dbReference>
<dbReference type="InterPro" id="IPR015421">
    <property type="entry name" value="PyrdxlP-dep_Trfase_major"/>
</dbReference>
<dbReference type="InterPro" id="IPR051798">
    <property type="entry name" value="Class-II_PLP-Dep_Aminotrans"/>
</dbReference>
<dbReference type="STRING" id="37659.GCA_000703125_00030"/>
<dbReference type="Gene3D" id="3.90.1150.10">
    <property type="entry name" value="Aspartate Aminotransferase, domain 1"/>
    <property type="match status" value="1"/>
</dbReference>
<evidence type="ECO:0000256" key="2">
    <source>
        <dbReference type="ARBA" id="ARBA00012224"/>
    </source>
</evidence>
<protein>
    <recommendedName>
        <fullName evidence="2">cysteine-S-conjugate beta-lyase</fullName>
        <ecNumber evidence="2">4.4.1.13</ecNumber>
    </recommendedName>
</protein>
<dbReference type="EMBL" id="PTIS01000001">
    <property type="protein sequence ID" value="PPK49388.1"/>
    <property type="molecule type" value="Genomic_DNA"/>
</dbReference>
<evidence type="ECO:0000259" key="6">
    <source>
        <dbReference type="Pfam" id="PF00155"/>
    </source>
</evidence>
<evidence type="ECO:0000256" key="1">
    <source>
        <dbReference type="ARBA" id="ARBA00001933"/>
    </source>
</evidence>